<protein>
    <recommendedName>
        <fullName evidence="8">DNA 3'-5' helicase</fullName>
        <ecNumber evidence="8">5.6.2.4</ecNumber>
    </recommendedName>
</protein>
<dbReference type="InterPro" id="IPR032830">
    <property type="entry name" value="XPB/Ssl2_N"/>
</dbReference>
<evidence type="ECO:0000256" key="7">
    <source>
        <dbReference type="ARBA" id="ARBA00034617"/>
    </source>
</evidence>
<name>A0A6F8ZE91_9FIRM</name>
<dbReference type="SMART" id="SM00490">
    <property type="entry name" value="HELICc"/>
    <property type="match status" value="1"/>
</dbReference>
<dbReference type="AlphaFoldDB" id="A0A6F8ZE91"/>
<dbReference type="InterPro" id="IPR050615">
    <property type="entry name" value="ATP-dep_DNA_Helicase"/>
</dbReference>
<feature type="domain" description="Helicase C-terminal" evidence="11">
    <location>
        <begin position="409"/>
        <end position="552"/>
    </location>
</feature>
<reference evidence="12 13" key="1">
    <citation type="submission" date="2020-02" db="EMBL/GenBank/DDBJ databases">
        <authorList>
            <person name="Hogendoorn C."/>
        </authorList>
    </citation>
    <scope>NUCLEOTIDE SEQUENCE [LARGE SCALE GENOMIC DNA]</scope>
    <source>
        <strain evidence="12">R501</strain>
    </source>
</reference>
<dbReference type="PRINTS" id="PR00851">
    <property type="entry name" value="XRODRMPGMNTB"/>
</dbReference>
<organism evidence="12 13">
    <name type="scientific">Candidatus Hydrogenisulfobacillus filiaventi</name>
    <dbReference type="NCBI Taxonomy" id="2707344"/>
    <lineage>
        <taxon>Bacteria</taxon>
        <taxon>Bacillati</taxon>
        <taxon>Bacillota</taxon>
        <taxon>Clostridia</taxon>
        <taxon>Eubacteriales</taxon>
        <taxon>Clostridiales Family XVII. Incertae Sedis</taxon>
        <taxon>Candidatus Hydrogenisulfobacillus</taxon>
    </lineage>
</organism>
<dbReference type="GO" id="GO:0003677">
    <property type="term" value="F:DNA binding"/>
    <property type="evidence" value="ECO:0007669"/>
    <property type="project" value="InterPro"/>
</dbReference>
<evidence type="ECO:0000313" key="13">
    <source>
        <dbReference type="Proteomes" id="UP000503399"/>
    </source>
</evidence>
<dbReference type="InterPro" id="IPR032438">
    <property type="entry name" value="ERCC3_RAD25_C"/>
</dbReference>
<dbReference type="InterPro" id="IPR014001">
    <property type="entry name" value="Helicase_ATP-bd"/>
</dbReference>
<dbReference type="Proteomes" id="UP000503399">
    <property type="component" value="Chromosome"/>
</dbReference>
<evidence type="ECO:0000256" key="9">
    <source>
        <dbReference type="ARBA" id="ARBA00048988"/>
    </source>
</evidence>
<sequence length="580" mass="64242">MDRLPLIVQSDLTLLLEVDNPLYEEARDALVAFAELVKSPEHVHTYRLTALSLWNAQAAGLDASRVLAALARYSQYPLPPEVEQFVRDQGARYGRLVLTPAPDGDGLYLAASDPSLRHLIGHQQAVAPFLGPPLAAGYRIRPEHRGLLKQALAKIGWPVDDRAGYQAGSPLPLGWRERTRDGRPFALRDYQVQAVQAFWGNGAADRGSGVVVLPCGAGKTLVGIGAMVRAQAHTLILTTSVASLHQWREELLDRTDLDPAAIGEYSGARKEVRPVTLTTYQLLTRRKGGEYPHFAALDQGNWGLIIYDEVHLLPAPVFRLTASLQARRRLGLTATLIREDGRAEDVFALIGPKRFDLPWRMLEQQGWIAPASCHEIRIAMPPGLMERYALAEDDERIRLAAENPVKTRVVEQLVQEHAGDHILVIGQYLDQLKTLARRLQAPLITGETPARERERLYAAFRRGEIPVLVVSKVANFAIDLPDANVAVQVSGTFGSRQEEAQRLGRLLRPKADGGSATFYSLVSEETREQEFAQKRQLFLCEQGYRYTVAHADAQGRPQAPRLAPVIAFPPPGHAREGERP</sequence>
<dbReference type="InterPro" id="IPR006935">
    <property type="entry name" value="Helicase/UvrB_N"/>
</dbReference>
<dbReference type="EMBL" id="LR778114">
    <property type="protein sequence ID" value="CAB1127980.1"/>
    <property type="molecule type" value="Genomic_DNA"/>
</dbReference>
<keyword evidence="3" id="KW-0378">Hydrolase</keyword>
<feature type="domain" description="Helicase ATP-binding" evidence="10">
    <location>
        <begin position="200"/>
        <end position="354"/>
    </location>
</feature>
<keyword evidence="6" id="KW-0413">Isomerase</keyword>
<dbReference type="PANTHER" id="PTHR11274:SF0">
    <property type="entry name" value="GENERAL TRANSCRIPTION AND DNA REPAIR FACTOR IIH HELICASE SUBUNIT XPB"/>
    <property type="match status" value="1"/>
</dbReference>
<comment type="similarity">
    <text evidence="1">Belongs to the helicase family. RAD25/XPB subfamily.</text>
</comment>
<evidence type="ECO:0000313" key="12">
    <source>
        <dbReference type="EMBL" id="CAB1127980.1"/>
    </source>
</evidence>
<dbReference type="SMART" id="SM00487">
    <property type="entry name" value="DEXDc"/>
    <property type="match status" value="1"/>
</dbReference>
<dbReference type="CDD" id="cd18029">
    <property type="entry name" value="DEXHc_XPB"/>
    <property type="match status" value="1"/>
</dbReference>
<dbReference type="NCBIfam" id="NF045503">
    <property type="entry name" value="repair_heli_XPB"/>
    <property type="match status" value="1"/>
</dbReference>
<evidence type="ECO:0000256" key="5">
    <source>
        <dbReference type="ARBA" id="ARBA00022840"/>
    </source>
</evidence>
<evidence type="ECO:0000256" key="8">
    <source>
        <dbReference type="ARBA" id="ARBA00034808"/>
    </source>
</evidence>
<dbReference type="Gene3D" id="3.40.50.300">
    <property type="entry name" value="P-loop containing nucleotide triphosphate hydrolases"/>
    <property type="match status" value="2"/>
</dbReference>
<evidence type="ECO:0000256" key="4">
    <source>
        <dbReference type="ARBA" id="ARBA00022806"/>
    </source>
</evidence>
<dbReference type="GO" id="GO:0005524">
    <property type="term" value="F:ATP binding"/>
    <property type="evidence" value="ECO:0007669"/>
    <property type="project" value="UniProtKB-KW"/>
</dbReference>
<dbReference type="PANTHER" id="PTHR11274">
    <property type="entry name" value="RAD25/XP-B DNA REPAIR HELICASE"/>
    <property type="match status" value="1"/>
</dbReference>
<dbReference type="SUPFAM" id="SSF52540">
    <property type="entry name" value="P-loop containing nucleoside triphosphate hydrolases"/>
    <property type="match status" value="1"/>
</dbReference>
<dbReference type="PROSITE" id="PS51192">
    <property type="entry name" value="HELICASE_ATP_BIND_1"/>
    <property type="match status" value="1"/>
</dbReference>
<keyword evidence="5" id="KW-0067">ATP-binding</keyword>
<evidence type="ECO:0000256" key="3">
    <source>
        <dbReference type="ARBA" id="ARBA00022801"/>
    </source>
</evidence>
<evidence type="ECO:0000259" key="10">
    <source>
        <dbReference type="PROSITE" id="PS51192"/>
    </source>
</evidence>
<evidence type="ECO:0000256" key="6">
    <source>
        <dbReference type="ARBA" id="ARBA00023235"/>
    </source>
</evidence>
<dbReference type="CDD" id="cd18789">
    <property type="entry name" value="SF2_C_XPB"/>
    <property type="match status" value="1"/>
</dbReference>
<dbReference type="InterPro" id="IPR027417">
    <property type="entry name" value="P-loop_NTPase"/>
</dbReference>
<dbReference type="KEGG" id="hfv:R50_0474"/>
<dbReference type="Pfam" id="PF13625">
    <property type="entry name" value="Helicase_C_3"/>
    <property type="match status" value="1"/>
</dbReference>
<comment type="catalytic activity">
    <reaction evidence="9">
        <text>ATP + H2O = ADP + phosphate + H(+)</text>
        <dbReference type="Rhea" id="RHEA:13065"/>
        <dbReference type="ChEBI" id="CHEBI:15377"/>
        <dbReference type="ChEBI" id="CHEBI:15378"/>
        <dbReference type="ChEBI" id="CHEBI:30616"/>
        <dbReference type="ChEBI" id="CHEBI:43474"/>
        <dbReference type="ChEBI" id="CHEBI:456216"/>
        <dbReference type="EC" id="5.6.2.4"/>
    </reaction>
</comment>
<dbReference type="GO" id="GO:0016787">
    <property type="term" value="F:hydrolase activity"/>
    <property type="evidence" value="ECO:0007669"/>
    <property type="project" value="UniProtKB-KW"/>
</dbReference>
<evidence type="ECO:0000259" key="11">
    <source>
        <dbReference type="PROSITE" id="PS51194"/>
    </source>
</evidence>
<comment type="catalytic activity">
    <reaction evidence="7">
        <text>Couples ATP hydrolysis with the unwinding of duplex DNA by translocating in the 3'-5' direction.</text>
        <dbReference type="EC" id="5.6.2.4"/>
    </reaction>
</comment>
<accession>A0A6F8ZE91</accession>
<dbReference type="Pfam" id="PF16203">
    <property type="entry name" value="ERCC3_RAD25_C"/>
    <property type="match status" value="1"/>
</dbReference>
<dbReference type="Pfam" id="PF04851">
    <property type="entry name" value="ResIII"/>
    <property type="match status" value="1"/>
</dbReference>
<keyword evidence="13" id="KW-1185">Reference proteome</keyword>
<dbReference type="PROSITE" id="PS51194">
    <property type="entry name" value="HELICASE_CTER"/>
    <property type="match status" value="1"/>
</dbReference>
<evidence type="ECO:0000256" key="1">
    <source>
        <dbReference type="ARBA" id="ARBA00006637"/>
    </source>
</evidence>
<evidence type="ECO:0000256" key="2">
    <source>
        <dbReference type="ARBA" id="ARBA00022741"/>
    </source>
</evidence>
<gene>
    <name evidence="12" type="ORF">R50_0474</name>
</gene>
<dbReference type="GO" id="GO:0043138">
    <property type="term" value="F:3'-5' DNA helicase activity"/>
    <property type="evidence" value="ECO:0007669"/>
    <property type="project" value="UniProtKB-EC"/>
</dbReference>
<keyword evidence="4" id="KW-0347">Helicase</keyword>
<dbReference type="InterPro" id="IPR001650">
    <property type="entry name" value="Helicase_C-like"/>
</dbReference>
<keyword evidence="2" id="KW-0547">Nucleotide-binding</keyword>
<proteinExistence type="inferred from homology"/>
<dbReference type="EC" id="5.6.2.4" evidence="8"/>